<dbReference type="GO" id="GO:0046872">
    <property type="term" value="F:metal ion binding"/>
    <property type="evidence" value="ECO:0007669"/>
    <property type="project" value="UniProtKB-KW"/>
</dbReference>
<dbReference type="InterPro" id="IPR006913">
    <property type="entry name" value="CENP-V/GFA"/>
</dbReference>
<dbReference type="PANTHER" id="PTHR28620:SF1">
    <property type="entry name" value="CENP-V_GFA DOMAIN-CONTAINING PROTEIN"/>
    <property type="match status" value="1"/>
</dbReference>
<dbReference type="Gene3D" id="2.170.150.70">
    <property type="match status" value="1"/>
</dbReference>
<keyword evidence="6" id="KW-1185">Reference proteome</keyword>
<dbReference type="PROSITE" id="PS51891">
    <property type="entry name" value="CENP_V_GFA"/>
    <property type="match status" value="1"/>
</dbReference>
<comment type="caution">
    <text evidence="5">The sequence shown here is derived from an EMBL/GenBank/DDBJ whole genome shotgun (WGS) entry which is preliminary data.</text>
</comment>
<keyword evidence="2" id="KW-0479">Metal-binding</keyword>
<accession>A0A437PE63</accession>
<dbReference type="InterPro" id="IPR052355">
    <property type="entry name" value="CENP-V-like"/>
</dbReference>
<evidence type="ECO:0000256" key="2">
    <source>
        <dbReference type="ARBA" id="ARBA00022723"/>
    </source>
</evidence>
<dbReference type="AlphaFoldDB" id="A0A437PE63"/>
<proteinExistence type="inferred from homology"/>
<dbReference type="PANTHER" id="PTHR28620">
    <property type="entry name" value="CENTROMERE PROTEIN V"/>
    <property type="match status" value="1"/>
</dbReference>
<dbReference type="Pfam" id="PF04828">
    <property type="entry name" value="GFA"/>
    <property type="match status" value="1"/>
</dbReference>
<evidence type="ECO:0000259" key="4">
    <source>
        <dbReference type="PROSITE" id="PS51891"/>
    </source>
</evidence>
<protein>
    <submittedName>
        <fullName evidence="5">GFA family protein</fullName>
    </submittedName>
</protein>
<organism evidence="5 6">
    <name type="scientific">Streptomyces antnestii</name>
    <dbReference type="NCBI Taxonomy" id="2494256"/>
    <lineage>
        <taxon>Bacteria</taxon>
        <taxon>Bacillati</taxon>
        <taxon>Actinomycetota</taxon>
        <taxon>Actinomycetes</taxon>
        <taxon>Kitasatosporales</taxon>
        <taxon>Streptomycetaceae</taxon>
        <taxon>Streptomyces</taxon>
    </lineage>
</organism>
<dbReference type="SUPFAM" id="SSF51316">
    <property type="entry name" value="Mss4-like"/>
    <property type="match status" value="1"/>
</dbReference>
<dbReference type="Proteomes" id="UP000283128">
    <property type="component" value="Unassembled WGS sequence"/>
</dbReference>
<comment type="similarity">
    <text evidence="1">Belongs to the Gfa family.</text>
</comment>
<reference evidence="5 6" key="1">
    <citation type="submission" date="2019-01" db="EMBL/GenBank/DDBJ databases">
        <title>Genome sequences of Streptomyces and Rhizobium isolates collected from root and soil.</title>
        <authorList>
            <person name="Chhettri S."/>
            <person name="Sevigny J.L."/>
            <person name="Sen A."/>
            <person name="Ennis N."/>
            <person name="Tisa L."/>
        </authorList>
    </citation>
    <scope>NUCLEOTIDE SEQUENCE [LARGE SCALE GENOMIC DNA]</scope>
    <source>
        <strain evidence="5 6">San01</strain>
    </source>
</reference>
<evidence type="ECO:0000313" key="5">
    <source>
        <dbReference type="EMBL" id="RVU20513.1"/>
    </source>
</evidence>
<dbReference type="EMBL" id="RZYA01000015">
    <property type="protein sequence ID" value="RVU20513.1"/>
    <property type="molecule type" value="Genomic_DNA"/>
</dbReference>
<sequence>MDPTGQCHAQQDRQRPARSAHYLVNTPTAASAYRAAHLHTLHTAPLEDRVKTETAQVRADEKRSWHSGKCHCGAVTFDVLLTSHLTVSLCNCDICFKSGFQEILVTEDRFRITKGQGHLEPYKFGESASHTFCKTCHILPFYRPRSHPTGYYSVNARCMDDLSFAEVKYHDFDGQNWAASLAAGLQAFTE</sequence>
<feature type="domain" description="CENP-V/GFA" evidence="4">
    <location>
        <begin position="66"/>
        <end position="178"/>
    </location>
</feature>
<evidence type="ECO:0000256" key="3">
    <source>
        <dbReference type="ARBA" id="ARBA00022833"/>
    </source>
</evidence>
<name>A0A437PE63_9ACTN</name>
<dbReference type="InterPro" id="IPR011057">
    <property type="entry name" value="Mss4-like_sf"/>
</dbReference>
<evidence type="ECO:0000256" key="1">
    <source>
        <dbReference type="ARBA" id="ARBA00005495"/>
    </source>
</evidence>
<keyword evidence="3" id="KW-0862">Zinc</keyword>
<gene>
    <name evidence="5" type="ORF">EOT10_27855</name>
</gene>
<dbReference type="OrthoDB" id="4188830at2"/>
<evidence type="ECO:0000313" key="6">
    <source>
        <dbReference type="Proteomes" id="UP000283128"/>
    </source>
</evidence>
<dbReference type="GO" id="GO:0016846">
    <property type="term" value="F:carbon-sulfur lyase activity"/>
    <property type="evidence" value="ECO:0007669"/>
    <property type="project" value="InterPro"/>
</dbReference>